<dbReference type="VEuPathDB" id="VectorBase:AMIN006305"/>
<keyword evidence="4" id="KW-1185">Reference proteome</keyword>
<organism evidence="3 4">
    <name type="scientific">Anopheles minimus</name>
    <dbReference type="NCBI Taxonomy" id="112268"/>
    <lineage>
        <taxon>Eukaryota</taxon>
        <taxon>Metazoa</taxon>
        <taxon>Ecdysozoa</taxon>
        <taxon>Arthropoda</taxon>
        <taxon>Hexapoda</taxon>
        <taxon>Insecta</taxon>
        <taxon>Pterygota</taxon>
        <taxon>Neoptera</taxon>
        <taxon>Endopterygota</taxon>
        <taxon>Diptera</taxon>
        <taxon>Nematocera</taxon>
        <taxon>Culicoidea</taxon>
        <taxon>Culicidae</taxon>
        <taxon>Anophelinae</taxon>
        <taxon>Anopheles</taxon>
    </lineage>
</organism>
<evidence type="ECO:0000313" key="4">
    <source>
        <dbReference type="Proteomes" id="UP000075920"/>
    </source>
</evidence>
<evidence type="ECO:0000313" key="3">
    <source>
        <dbReference type="EnsemblMetazoa" id="AMIN006305-PA"/>
    </source>
</evidence>
<feature type="domain" description="HTH OST-type" evidence="2">
    <location>
        <begin position="1"/>
        <end position="72"/>
    </location>
</feature>
<dbReference type="CDD" id="cd09972">
    <property type="entry name" value="LOTUS_TDRD_OSKAR"/>
    <property type="match status" value="1"/>
</dbReference>
<dbReference type="InterPro" id="IPR025605">
    <property type="entry name" value="OST-HTH/LOTUS_dom"/>
</dbReference>
<proteinExistence type="predicted"/>
<dbReference type="InterPro" id="IPR041966">
    <property type="entry name" value="LOTUS-like"/>
</dbReference>
<feature type="region of interest" description="Disordered" evidence="1">
    <location>
        <begin position="84"/>
        <end position="113"/>
    </location>
</feature>
<dbReference type="STRING" id="112268.A0A182W7I3"/>
<reference evidence="3" key="2">
    <citation type="submission" date="2020-05" db="UniProtKB">
        <authorList>
            <consortium name="EnsemblMetazoa"/>
        </authorList>
    </citation>
    <scope>IDENTIFICATION</scope>
    <source>
        <strain evidence="3">MINIMUS1</strain>
    </source>
</reference>
<dbReference type="Pfam" id="PF12872">
    <property type="entry name" value="OST-HTH"/>
    <property type="match status" value="1"/>
</dbReference>
<dbReference type="PROSITE" id="PS51644">
    <property type="entry name" value="HTH_OST"/>
    <property type="match status" value="1"/>
</dbReference>
<reference evidence="4" key="1">
    <citation type="submission" date="2013-03" db="EMBL/GenBank/DDBJ databases">
        <title>The Genome Sequence of Anopheles minimus MINIMUS1.</title>
        <authorList>
            <consortium name="The Broad Institute Genomics Platform"/>
            <person name="Neafsey D.E."/>
            <person name="Walton C."/>
            <person name="Walker B."/>
            <person name="Young S.K."/>
            <person name="Zeng Q."/>
            <person name="Gargeya S."/>
            <person name="Fitzgerald M."/>
            <person name="Haas B."/>
            <person name="Abouelleil A."/>
            <person name="Allen A.W."/>
            <person name="Alvarado L."/>
            <person name="Arachchi H.M."/>
            <person name="Berlin A.M."/>
            <person name="Chapman S.B."/>
            <person name="Gainer-Dewar J."/>
            <person name="Goldberg J."/>
            <person name="Griggs A."/>
            <person name="Gujja S."/>
            <person name="Hansen M."/>
            <person name="Howarth C."/>
            <person name="Imamovic A."/>
            <person name="Ireland A."/>
            <person name="Larimer J."/>
            <person name="McCowan C."/>
            <person name="Murphy C."/>
            <person name="Pearson M."/>
            <person name="Poon T.W."/>
            <person name="Priest M."/>
            <person name="Roberts A."/>
            <person name="Saif S."/>
            <person name="Shea T."/>
            <person name="Sisk P."/>
            <person name="Sykes S."/>
            <person name="Wortman J."/>
            <person name="Nusbaum C."/>
            <person name="Birren B."/>
        </authorList>
    </citation>
    <scope>NUCLEOTIDE SEQUENCE [LARGE SCALE GENOMIC DNA]</scope>
    <source>
        <strain evidence="4">MINIMUS1</strain>
    </source>
</reference>
<evidence type="ECO:0000256" key="1">
    <source>
        <dbReference type="SAM" id="MobiDB-lite"/>
    </source>
</evidence>
<sequence>MDELKAIIRSLAISSASGMTLSQLDHDFKNLEGYSIPYQTHGFKSLHSMLKTLTDVVRVNGNDQQSTIHPVTTEKNQHIRSLVEKSKKSKKRKIVSHSSRPTSSIPKQPVPKGKPCAYPIQSYITTRNNKSQNNAQWWPSNYSEADYHFEQFLHNLNGMMDGGNGQYNWSGYGCKGASKNGYHRTSKKSYHNNQQYNNQQYGNQQNWQQQYYQHYMQQIAAWNYNYTGWNYNQVAPQQWNMNQYTGNNAYHNGNGCYPPNWRGNNNMFYNNFMGYNNAAGGFHPNQWNYGMGGNFMNYGYNNNYPSYACNYGANNYNMANWYNGYGQYQN</sequence>
<name>A0A182W7I3_9DIPT</name>
<evidence type="ECO:0000259" key="2">
    <source>
        <dbReference type="PROSITE" id="PS51644"/>
    </source>
</evidence>
<dbReference type="Gene3D" id="3.30.420.610">
    <property type="entry name" value="LOTUS domain-like"/>
    <property type="match status" value="1"/>
</dbReference>
<dbReference type="AlphaFoldDB" id="A0A182W7I3"/>
<dbReference type="Proteomes" id="UP000075920">
    <property type="component" value="Unassembled WGS sequence"/>
</dbReference>
<dbReference type="EnsemblMetazoa" id="AMIN006305-RA">
    <property type="protein sequence ID" value="AMIN006305-PA"/>
    <property type="gene ID" value="AMIN006305"/>
</dbReference>
<protein>
    <submittedName>
        <fullName evidence="3">HTH OST-type domain-containing protein</fullName>
    </submittedName>
</protein>
<accession>A0A182W7I3</accession>